<dbReference type="SUPFAM" id="SSF64268">
    <property type="entry name" value="PX domain"/>
    <property type="match status" value="1"/>
</dbReference>
<feature type="domain" description="PX" evidence="2">
    <location>
        <begin position="14"/>
        <end position="150"/>
    </location>
</feature>
<dbReference type="CDD" id="cd06093">
    <property type="entry name" value="PX_domain"/>
    <property type="match status" value="1"/>
</dbReference>
<gene>
    <name evidence="3" type="ORF">P43SY_006408</name>
</gene>
<protein>
    <recommendedName>
        <fullName evidence="2">PX domain-containing protein</fullName>
    </recommendedName>
</protein>
<reference evidence="3" key="1">
    <citation type="submission" date="2021-12" db="EMBL/GenBank/DDBJ databases">
        <title>Prjna785345.</title>
        <authorList>
            <person name="Rujirawat T."/>
            <person name="Krajaejun T."/>
        </authorList>
    </citation>
    <scope>NUCLEOTIDE SEQUENCE</scope>
    <source>
        <strain evidence="3">Pi057C3</strain>
    </source>
</reference>
<evidence type="ECO:0000259" key="2">
    <source>
        <dbReference type="PROSITE" id="PS50195"/>
    </source>
</evidence>
<organism evidence="3 4">
    <name type="scientific">Pythium insidiosum</name>
    <name type="common">Pythiosis disease agent</name>
    <dbReference type="NCBI Taxonomy" id="114742"/>
    <lineage>
        <taxon>Eukaryota</taxon>
        <taxon>Sar</taxon>
        <taxon>Stramenopiles</taxon>
        <taxon>Oomycota</taxon>
        <taxon>Peronosporomycetes</taxon>
        <taxon>Pythiales</taxon>
        <taxon>Pythiaceae</taxon>
        <taxon>Pythium</taxon>
    </lineage>
</organism>
<evidence type="ECO:0000256" key="1">
    <source>
        <dbReference type="SAM" id="MobiDB-lite"/>
    </source>
</evidence>
<evidence type="ECO:0000313" key="4">
    <source>
        <dbReference type="Proteomes" id="UP001209570"/>
    </source>
</evidence>
<name>A0AAD5LSW5_PYTIN</name>
<feature type="compositionally biased region" description="Low complexity" evidence="1">
    <location>
        <begin position="184"/>
        <end position="198"/>
    </location>
</feature>
<dbReference type="InterPro" id="IPR001683">
    <property type="entry name" value="PX_dom"/>
</dbReference>
<dbReference type="PROSITE" id="PS50195">
    <property type="entry name" value="PX"/>
    <property type="match status" value="1"/>
</dbReference>
<dbReference type="EMBL" id="JAKCXM010000011">
    <property type="protein sequence ID" value="KAJ0408478.1"/>
    <property type="molecule type" value="Genomic_DNA"/>
</dbReference>
<dbReference type="Gene3D" id="3.30.1520.10">
    <property type="entry name" value="Phox-like domain"/>
    <property type="match status" value="1"/>
</dbReference>
<dbReference type="AlphaFoldDB" id="A0AAD5LSW5"/>
<dbReference type="Proteomes" id="UP001209570">
    <property type="component" value="Unassembled WGS sequence"/>
</dbReference>
<comment type="caution">
    <text evidence="3">The sequence shown here is derived from an EMBL/GenBank/DDBJ whole genome shotgun (WGS) entry which is preliminary data.</text>
</comment>
<sequence length="322" mass="36398">MTRHTHHDPQPQSLGPPSGVQIFIPAALNRPTHTLYSICVAVQPTLQEWTVNRRYSQFLQLRKDMIAALTSPRQCCPGCASFGLALRKFPFPMKTWIRTNSIVRRRVKSLTKFLELVAERLYNDLPKCHVCGDKVKKMVRPFLIRGAQPIGSSTIPKIQHSLSLQSYAIVHHRPRPVEPKTMASSSSSSLSTQSMSQSHGHSFSTHRTMSDPLMEPSSPTDVDMIASTRSDDSYGQQYGDEMCNDAPVPLEEAMKQVVLLKRESTVEEVAFRLSSMWSAYDLRETLKVADDLGLRLSSTMEEDSAERDDDTDDEYKKWEVLL</sequence>
<keyword evidence="4" id="KW-1185">Reference proteome</keyword>
<proteinExistence type="predicted"/>
<dbReference type="InterPro" id="IPR036871">
    <property type="entry name" value="PX_dom_sf"/>
</dbReference>
<accession>A0AAD5LSW5</accession>
<feature type="region of interest" description="Disordered" evidence="1">
    <location>
        <begin position="177"/>
        <end position="217"/>
    </location>
</feature>
<evidence type="ECO:0000313" key="3">
    <source>
        <dbReference type="EMBL" id="KAJ0408478.1"/>
    </source>
</evidence>
<dbReference type="GO" id="GO:0035091">
    <property type="term" value="F:phosphatidylinositol binding"/>
    <property type="evidence" value="ECO:0007669"/>
    <property type="project" value="InterPro"/>
</dbReference>
<dbReference type="Pfam" id="PF00787">
    <property type="entry name" value="PX"/>
    <property type="match status" value="1"/>
</dbReference>